<dbReference type="Pfam" id="PF00078">
    <property type="entry name" value="RVT_1"/>
    <property type="match status" value="1"/>
</dbReference>
<dbReference type="PROSITE" id="PS50878">
    <property type="entry name" value="RT_POL"/>
    <property type="match status" value="1"/>
</dbReference>
<dbReference type="AlphaFoldDB" id="A0A8K1FVB9"/>
<comment type="caution">
    <text evidence="2">The sequence shown here is derived from an EMBL/GenBank/DDBJ whole genome shotgun (WGS) entry which is preliminary data.</text>
</comment>
<feature type="domain" description="Reverse transcriptase" evidence="1">
    <location>
        <begin position="189"/>
        <end position="444"/>
    </location>
</feature>
<name>A0A8K1FVB9_9PASS</name>
<gene>
    <name evidence="2" type="ORF">HGM15179_019209</name>
</gene>
<evidence type="ECO:0000313" key="2">
    <source>
        <dbReference type="EMBL" id="TRZ07898.1"/>
    </source>
</evidence>
<dbReference type="OrthoDB" id="416454at2759"/>
<dbReference type="SUPFAM" id="SSF56672">
    <property type="entry name" value="DNA/RNA polymerases"/>
    <property type="match status" value="1"/>
</dbReference>
<dbReference type="InterPro" id="IPR036691">
    <property type="entry name" value="Endo/exonu/phosph_ase_sf"/>
</dbReference>
<accession>A0A8K1FVB9</accession>
<evidence type="ECO:0000259" key="1">
    <source>
        <dbReference type="PROSITE" id="PS50878"/>
    </source>
</evidence>
<dbReference type="InterPro" id="IPR000477">
    <property type="entry name" value="RT_dom"/>
</dbReference>
<reference evidence="2" key="1">
    <citation type="submission" date="2019-04" db="EMBL/GenBank/DDBJ databases">
        <title>Genome assembly of Zosterops borbonicus 15179.</title>
        <authorList>
            <person name="Leroy T."/>
            <person name="Anselmetti Y."/>
            <person name="Tilak M.-K."/>
            <person name="Nabholz B."/>
        </authorList>
    </citation>
    <scope>NUCLEOTIDE SEQUENCE</scope>
    <source>
        <strain evidence="2">HGM_15179</strain>
        <tissue evidence="2">Muscle</tissue>
    </source>
</reference>
<protein>
    <recommendedName>
        <fullName evidence="1">Reverse transcriptase domain-containing protein</fullName>
    </recommendedName>
</protein>
<dbReference type="InterPro" id="IPR043502">
    <property type="entry name" value="DNA/RNA_pol_sf"/>
</dbReference>
<sequence length="493" mass="55493">MAGALALDGYKLFRRDRKGRRGGGVALYIRKAFDAIDIITSDDEVECLWEEEVDNLFYKELENVSGAPALVLVGDFNLPNICWEVNIAERRQSRKFLECIEDNFLLQLVKEPTRVFSGKMACPQDNGHTGLVDGVRKQSGPPVIQEEAVREMLSCLNVYKSMGPDGIQPRVMRELADELVKSLSIIYQQSWLTGEVPDDWKLANVIPIHKKGRKEDPGNYRPVSLTSVPGKVMKQFILRAIMQHLQYSQGIRPSLHGFRKGRSCLTNLVSFYDQVACLVHAGKAVDVVYLDFSKAFDTVSHRILLEELAACSLDRSNLCWVKNWLNGQARRVVVNGAASSWQLVTSGVPQGSVLGPILFNIFIDDMDEGIESFISKFADDTKLGACVDLLECRRALQRDLERLDGWAESNRMKFNKSKCQVLHFGHNNPLQRYRLRMVWLDSAQAERDLGVLVDNRLNMSQQCALVAKKANDILASIGNSVSSRSREVILPLY</sequence>
<dbReference type="CDD" id="cd01650">
    <property type="entry name" value="RT_nLTR_like"/>
    <property type="match status" value="1"/>
</dbReference>
<dbReference type="Gene3D" id="3.60.10.10">
    <property type="entry name" value="Endonuclease/exonuclease/phosphatase"/>
    <property type="match status" value="1"/>
</dbReference>
<dbReference type="EMBL" id="SWJQ01001577">
    <property type="protein sequence ID" value="TRZ07898.1"/>
    <property type="molecule type" value="Genomic_DNA"/>
</dbReference>
<proteinExistence type="predicted"/>
<evidence type="ECO:0000313" key="3">
    <source>
        <dbReference type="Proteomes" id="UP000796761"/>
    </source>
</evidence>
<organism evidence="2 3">
    <name type="scientific">Zosterops borbonicus</name>
    <dbReference type="NCBI Taxonomy" id="364589"/>
    <lineage>
        <taxon>Eukaryota</taxon>
        <taxon>Metazoa</taxon>
        <taxon>Chordata</taxon>
        <taxon>Craniata</taxon>
        <taxon>Vertebrata</taxon>
        <taxon>Euteleostomi</taxon>
        <taxon>Archelosauria</taxon>
        <taxon>Archosauria</taxon>
        <taxon>Dinosauria</taxon>
        <taxon>Saurischia</taxon>
        <taxon>Theropoda</taxon>
        <taxon>Coelurosauria</taxon>
        <taxon>Aves</taxon>
        <taxon>Neognathae</taxon>
        <taxon>Neoaves</taxon>
        <taxon>Telluraves</taxon>
        <taxon>Australaves</taxon>
        <taxon>Passeriformes</taxon>
        <taxon>Sylvioidea</taxon>
        <taxon>Zosteropidae</taxon>
        <taxon>Zosterops</taxon>
    </lineage>
</organism>
<dbReference type="Proteomes" id="UP000796761">
    <property type="component" value="Unassembled WGS sequence"/>
</dbReference>
<dbReference type="PANTHER" id="PTHR33332">
    <property type="entry name" value="REVERSE TRANSCRIPTASE DOMAIN-CONTAINING PROTEIN"/>
    <property type="match status" value="1"/>
</dbReference>
<keyword evidence="3" id="KW-1185">Reference proteome</keyword>